<sequence length="801" mass="88601">MAFRFGSHEESGEDSPAPDNNINNNNNRGPADHHRRSSQQQRSFDEDDGGRASKRQRTALACNSCRYRKSRCNGVHPTCSTCSDLGLECVYRGPAPTPRFQSRDLQSMERRLQKFEDLLLGIVNSQQVMNNNGNNSNNMNNAALAMSQFGSHLPPAGPSVVDASAQQSTPVPAFASPVRFHPEQATTTTTTIQRDQPMSKLWPMAQEDTVDGMGSIVFSDDSSSGFFGPSSNSSFFSKIAKVLALGIKTMPEGRDSTRDLACALSRPASPPAQSRGGPRPVNPYKLPSRAEVSRLIDIFFRNTGHFFPYISKTSLTDMVDELELTNFSNVRKSGLCLLNAVFAMATSFDGDSGRHPKAREIESDVFFQRAMSLSPWTISNTANLETLQALTVMTQYLQGTSRSAQTWKLHGLLVQAAFQLGVHTQDPNARISALEREIRTRIWYTCIILDRIFSTTFGRPLLINNELIHIDMPLDLELEQLPKDPSQSEISPNSNSRPSAGVVFIPSIKLYQIQGDIIRYIYNHNVIISSHDLRSDELYSKIIELDHALERWKADLPPGSELLPLEFIQSMDTESWTYPKVQNTMTLRYLNVRALLFRKVLEHSLDQVAKSGASVLPLGGSLPIGEIMIQACADACVQTITIIRATARKPHVLPAWWYTVYYVFNSALILFGVICLQTLGKANLGTKAAGELLVVIQSGLEALEITGKDTRLVRRCSKYLTKIILVSTLLVRNHVSAQQLPADVTALINSLPNVYPPSTSGGNTPTPLNTDFGQFLIDEDYAFLDVWTDLVQDTATGVPNA</sequence>
<dbReference type="CDD" id="cd12148">
    <property type="entry name" value="fungal_TF_MHR"/>
    <property type="match status" value="1"/>
</dbReference>
<keyword evidence="7" id="KW-1133">Transmembrane helix</keyword>
<dbReference type="SMART" id="SM00906">
    <property type="entry name" value="Fungal_trans"/>
    <property type="match status" value="1"/>
</dbReference>
<organism evidence="9 10">
    <name type="scientific">Fonsecaea erecta</name>
    <dbReference type="NCBI Taxonomy" id="1367422"/>
    <lineage>
        <taxon>Eukaryota</taxon>
        <taxon>Fungi</taxon>
        <taxon>Dikarya</taxon>
        <taxon>Ascomycota</taxon>
        <taxon>Pezizomycotina</taxon>
        <taxon>Eurotiomycetes</taxon>
        <taxon>Chaetothyriomycetidae</taxon>
        <taxon>Chaetothyriales</taxon>
        <taxon>Herpotrichiellaceae</taxon>
        <taxon>Fonsecaea</taxon>
    </lineage>
</organism>
<proteinExistence type="predicted"/>
<dbReference type="InterPro" id="IPR051127">
    <property type="entry name" value="Fungal_SecMet_Regulators"/>
</dbReference>
<dbReference type="GO" id="GO:0000981">
    <property type="term" value="F:DNA-binding transcription factor activity, RNA polymerase II-specific"/>
    <property type="evidence" value="ECO:0007669"/>
    <property type="project" value="InterPro"/>
</dbReference>
<dbReference type="PANTHER" id="PTHR47424:SF3">
    <property type="entry name" value="REGULATORY PROTEIN GAL4"/>
    <property type="match status" value="1"/>
</dbReference>
<keyword evidence="7" id="KW-0812">Transmembrane</keyword>
<evidence type="ECO:0000259" key="8">
    <source>
        <dbReference type="PROSITE" id="PS50048"/>
    </source>
</evidence>
<protein>
    <recommendedName>
        <fullName evidence="8">Zn(2)-C6 fungal-type domain-containing protein</fullName>
    </recommendedName>
</protein>
<dbReference type="Pfam" id="PF00172">
    <property type="entry name" value="Zn_clus"/>
    <property type="match status" value="1"/>
</dbReference>
<evidence type="ECO:0000256" key="5">
    <source>
        <dbReference type="ARBA" id="ARBA00023242"/>
    </source>
</evidence>
<evidence type="ECO:0000256" key="2">
    <source>
        <dbReference type="ARBA" id="ARBA00023015"/>
    </source>
</evidence>
<evidence type="ECO:0000313" key="10">
    <source>
        <dbReference type="Proteomes" id="UP000078343"/>
    </source>
</evidence>
<dbReference type="OrthoDB" id="424974at2759"/>
<dbReference type="Gene3D" id="4.10.240.10">
    <property type="entry name" value="Zn(2)-C6 fungal-type DNA-binding domain"/>
    <property type="match status" value="1"/>
</dbReference>
<keyword evidence="10" id="KW-1185">Reference proteome</keyword>
<gene>
    <name evidence="9" type="ORF">AYL99_11484</name>
</gene>
<keyword evidence="3" id="KW-0238">DNA-binding</keyword>
<dbReference type="InterPro" id="IPR036864">
    <property type="entry name" value="Zn2-C6_fun-type_DNA-bd_sf"/>
</dbReference>
<accession>A0A178Z5C7</accession>
<evidence type="ECO:0000313" key="9">
    <source>
        <dbReference type="EMBL" id="OAP54383.1"/>
    </source>
</evidence>
<keyword evidence="1" id="KW-0479">Metal-binding</keyword>
<feature type="region of interest" description="Disordered" evidence="6">
    <location>
        <begin position="1"/>
        <end position="53"/>
    </location>
</feature>
<dbReference type="GO" id="GO:0005634">
    <property type="term" value="C:nucleus"/>
    <property type="evidence" value="ECO:0007669"/>
    <property type="project" value="TreeGrafter"/>
</dbReference>
<keyword evidence="5" id="KW-0539">Nucleus</keyword>
<reference evidence="9 10" key="1">
    <citation type="submission" date="2016-04" db="EMBL/GenBank/DDBJ databases">
        <title>Draft genome of Fonsecaea erecta CBS 125763.</title>
        <authorList>
            <person name="Weiss V.A."/>
            <person name="Vicente V.A."/>
            <person name="Raittz R.T."/>
            <person name="Moreno L.F."/>
            <person name="De Souza E.M."/>
            <person name="Pedrosa F.O."/>
            <person name="Steffens M.B."/>
            <person name="Faoro H."/>
            <person name="Tadra-Sfeir M.Z."/>
            <person name="Najafzadeh M.J."/>
            <person name="Felipe M.S."/>
            <person name="Teixeira M."/>
            <person name="Sun J."/>
            <person name="Xi L."/>
            <person name="Gomes R."/>
            <person name="De Azevedo C.M."/>
            <person name="Salgado C.G."/>
            <person name="Da Silva M.B."/>
            <person name="Nascimento M.F."/>
            <person name="Queiroz-Telles F."/>
            <person name="Attili D.S."/>
            <person name="Gorbushina A."/>
        </authorList>
    </citation>
    <scope>NUCLEOTIDE SEQUENCE [LARGE SCALE GENOMIC DNA]</scope>
    <source>
        <strain evidence="9 10">CBS 125763</strain>
    </source>
</reference>
<evidence type="ECO:0000256" key="7">
    <source>
        <dbReference type="SAM" id="Phobius"/>
    </source>
</evidence>
<dbReference type="GO" id="GO:0000435">
    <property type="term" value="P:positive regulation of transcription from RNA polymerase II promoter by galactose"/>
    <property type="evidence" value="ECO:0007669"/>
    <property type="project" value="TreeGrafter"/>
</dbReference>
<dbReference type="STRING" id="1367422.A0A178Z5C7"/>
<dbReference type="GO" id="GO:0000978">
    <property type="term" value="F:RNA polymerase II cis-regulatory region sequence-specific DNA binding"/>
    <property type="evidence" value="ECO:0007669"/>
    <property type="project" value="TreeGrafter"/>
</dbReference>
<dbReference type="Proteomes" id="UP000078343">
    <property type="component" value="Unassembled WGS sequence"/>
</dbReference>
<dbReference type="GO" id="GO:0008270">
    <property type="term" value="F:zinc ion binding"/>
    <property type="evidence" value="ECO:0007669"/>
    <property type="project" value="InterPro"/>
</dbReference>
<feature type="region of interest" description="Disordered" evidence="6">
    <location>
        <begin position="265"/>
        <end position="284"/>
    </location>
</feature>
<dbReference type="PROSITE" id="PS00463">
    <property type="entry name" value="ZN2_CY6_FUNGAL_1"/>
    <property type="match status" value="1"/>
</dbReference>
<feature type="transmembrane region" description="Helical" evidence="7">
    <location>
        <begin position="655"/>
        <end position="676"/>
    </location>
</feature>
<dbReference type="EMBL" id="LVYI01000014">
    <property type="protein sequence ID" value="OAP54383.1"/>
    <property type="molecule type" value="Genomic_DNA"/>
</dbReference>
<feature type="domain" description="Zn(2)-C6 fungal-type" evidence="8">
    <location>
        <begin position="61"/>
        <end position="91"/>
    </location>
</feature>
<evidence type="ECO:0000256" key="1">
    <source>
        <dbReference type="ARBA" id="ARBA00022723"/>
    </source>
</evidence>
<dbReference type="Pfam" id="PF04082">
    <property type="entry name" value="Fungal_trans"/>
    <property type="match status" value="1"/>
</dbReference>
<dbReference type="RefSeq" id="XP_018687750.1">
    <property type="nucleotide sequence ID" value="XM_018842990.1"/>
</dbReference>
<dbReference type="AlphaFoldDB" id="A0A178Z5C7"/>
<name>A0A178Z5C7_9EURO</name>
<evidence type="ECO:0000256" key="6">
    <source>
        <dbReference type="SAM" id="MobiDB-lite"/>
    </source>
</evidence>
<evidence type="ECO:0000256" key="4">
    <source>
        <dbReference type="ARBA" id="ARBA00023163"/>
    </source>
</evidence>
<dbReference type="SUPFAM" id="SSF57701">
    <property type="entry name" value="Zn2/Cys6 DNA-binding domain"/>
    <property type="match status" value="1"/>
</dbReference>
<evidence type="ECO:0000256" key="3">
    <source>
        <dbReference type="ARBA" id="ARBA00023125"/>
    </source>
</evidence>
<dbReference type="InterPro" id="IPR007219">
    <property type="entry name" value="XnlR_reg_dom"/>
</dbReference>
<dbReference type="PROSITE" id="PS50048">
    <property type="entry name" value="ZN2_CY6_FUNGAL_2"/>
    <property type="match status" value="1"/>
</dbReference>
<keyword evidence="2" id="KW-0805">Transcription regulation</keyword>
<feature type="compositionally biased region" description="Basic and acidic residues" evidence="6">
    <location>
        <begin position="1"/>
        <end position="10"/>
    </location>
</feature>
<keyword evidence="7" id="KW-0472">Membrane</keyword>
<comment type="caution">
    <text evidence="9">The sequence shown here is derived from an EMBL/GenBank/DDBJ whole genome shotgun (WGS) entry which is preliminary data.</text>
</comment>
<dbReference type="SMART" id="SM00066">
    <property type="entry name" value="GAL4"/>
    <property type="match status" value="1"/>
</dbReference>
<dbReference type="GeneID" id="30015652"/>
<dbReference type="InterPro" id="IPR001138">
    <property type="entry name" value="Zn2Cys6_DnaBD"/>
</dbReference>
<dbReference type="GO" id="GO:0006351">
    <property type="term" value="P:DNA-templated transcription"/>
    <property type="evidence" value="ECO:0007669"/>
    <property type="project" value="InterPro"/>
</dbReference>
<dbReference type="PANTHER" id="PTHR47424">
    <property type="entry name" value="REGULATORY PROTEIN GAL4"/>
    <property type="match status" value="1"/>
</dbReference>
<dbReference type="CDD" id="cd00067">
    <property type="entry name" value="GAL4"/>
    <property type="match status" value="1"/>
</dbReference>
<keyword evidence="4" id="KW-0804">Transcription</keyword>